<name>A0A8S5QX88_9CAUD</name>
<dbReference type="Gene3D" id="3.40.50.1390">
    <property type="entry name" value="Resolvase, N-terminal catalytic domain"/>
    <property type="match status" value="1"/>
</dbReference>
<dbReference type="PROSITE" id="PS51737">
    <property type="entry name" value="RECOMBINASE_DNA_BIND"/>
    <property type="match status" value="1"/>
</dbReference>
<feature type="domain" description="Resolvase/invertase-type recombinase catalytic" evidence="2">
    <location>
        <begin position="10"/>
        <end position="154"/>
    </location>
</feature>
<dbReference type="Pfam" id="PF00239">
    <property type="entry name" value="Resolvase"/>
    <property type="match status" value="1"/>
</dbReference>
<dbReference type="InterPro" id="IPR025827">
    <property type="entry name" value="Zn_ribbon_recom_dom"/>
</dbReference>
<evidence type="ECO:0000313" key="4">
    <source>
        <dbReference type="EMBL" id="DAE23417.1"/>
    </source>
</evidence>
<dbReference type="CDD" id="cd00338">
    <property type="entry name" value="Ser_Recombinase"/>
    <property type="match status" value="1"/>
</dbReference>
<proteinExistence type="predicted"/>
<dbReference type="GO" id="GO:0000150">
    <property type="term" value="F:DNA strand exchange activity"/>
    <property type="evidence" value="ECO:0007669"/>
    <property type="project" value="InterPro"/>
</dbReference>
<dbReference type="InterPro" id="IPR038109">
    <property type="entry name" value="DNA_bind_recomb_sf"/>
</dbReference>
<reference evidence="4" key="1">
    <citation type="journal article" date="2021" name="Proc. Natl. Acad. Sci. U.S.A.">
        <title>A Catalog of Tens of Thousands of Viruses from Human Metagenomes Reveals Hidden Associations with Chronic Diseases.</title>
        <authorList>
            <person name="Tisza M.J."/>
            <person name="Buck C.B."/>
        </authorList>
    </citation>
    <scope>NUCLEOTIDE SEQUENCE</scope>
    <source>
        <strain evidence="4">CtcuE16</strain>
    </source>
</reference>
<organism evidence="4">
    <name type="scientific">Siphoviridae sp. ctcuE16</name>
    <dbReference type="NCBI Taxonomy" id="2826397"/>
    <lineage>
        <taxon>Viruses</taxon>
        <taxon>Duplodnaviria</taxon>
        <taxon>Heunggongvirae</taxon>
        <taxon>Uroviricota</taxon>
        <taxon>Caudoviricetes</taxon>
    </lineage>
</organism>
<dbReference type="EMBL" id="BK015753">
    <property type="protein sequence ID" value="DAE23417.1"/>
    <property type="molecule type" value="Genomic_DNA"/>
</dbReference>
<evidence type="ECO:0000259" key="2">
    <source>
        <dbReference type="PROSITE" id="PS51736"/>
    </source>
</evidence>
<dbReference type="Gene3D" id="3.90.1750.20">
    <property type="entry name" value="Putative Large Serine Recombinase, Chain B, Domain 2"/>
    <property type="match status" value="1"/>
</dbReference>
<dbReference type="InterPro" id="IPR006119">
    <property type="entry name" value="Resolv_N"/>
</dbReference>
<dbReference type="InterPro" id="IPR036162">
    <property type="entry name" value="Resolvase-like_N_sf"/>
</dbReference>
<dbReference type="InterPro" id="IPR011109">
    <property type="entry name" value="DNA_bind_recombinase_dom"/>
</dbReference>
<dbReference type="SUPFAM" id="SSF53041">
    <property type="entry name" value="Resolvase-like"/>
    <property type="match status" value="1"/>
</dbReference>
<feature type="coiled-coil region" evidence="1">
    <location>
        <begin position="365"/>
        <end position="419"/>
    </location>
</feature>
<protein>
    <submittedName>
        <fullName evidence="4">Integrase</fullName>
    </submittedName>
</protein>
<dbReference type="SMART" id="SM00857">
    <property type="entry name" value="Resolvase"/>
    <property type="match status" value="1"/>
</dbReference>
<keyword evidence="1" id="KW-0175">Coiled coil</keyword>
<dbReference type="PANTHER" id="PTHR30461">
    <property type="entry name" value="DNA-INVERTASE FROM LAMBDOID PROPHAGE"/>
    <property type="match status" value="1"/>
</dbReference>
<dbReference type="PANTHER" id="PTHR30461:SF23">
    <property type="entry name" value="DNA RECOMBINASE-RELATED"/>
    <property type="match status" value="1"/>
</dbReference>
<sequence>MSRSDLNLKTAVIYARYSSDKQTEQSIEGQLYDCYNYAKANNITVIGEYIDRAMTGRNDDRPDFQRMISDSAKHTFELVLVWKLDRFARSTEDAAYNRGKLKRNGVRLLSIKEDFGDSSAGDLMMHVMESFNEFYSADLREKTVRGMHQSALKCQSTGGQIPIGYKIEDKKYAIDEATRFIPETVFRMYAEGKRLAEIARYLNEKGYRTRMGRKFTTGSFYTMLSNEKYIGVYKYGDVRIEGGYEAMIDPVLFDAVQKKLVENKKRAPKISERENFYLTGKLFCGHCGEPMNGMSGNSAKGKHLYYRCNGVRKHTGCDKRTERKEELENEIIGAIQRAFANADPEELTRKVIENYEKNSRPADQVKVMKAELQKITNKVDNVVNAIAEMGGNETLYTQLRQLTEQKEQKETEIRIAEHKADDMPTVELVKKILDLIQNADTMTDEGRQLLIDGAVSRIYVYDDSLDIYFKGGKNTEIPLNPANKDDVSDNSFACCKEWGAKTHTGEPLVIINGSLLLSVKRIK</sequence>
<evidence type="ECO:0000259" key="3">
    <source>
        <dbReference type="PROSITE" id="PS51737"/>
    </source>
</evidence>
<accession>A0A8S5QX88</accession>
<evidence type="ECO:0000256" key="1">
    <source>
        <dbReference type="SAM" id="Coils"/>
    </source>
</evidence>
<feature type="domain" description="Recombinase" evidence="3">
    <location>
        <begin position="162"/>
        <end position="266"/>
    </location>
</feature>
<dbReference type="GO" id="GO:0003677">
    <property type="term" value="F:DNA binding"/>
    <property type="evidence" value="ECO:0007669"/>
    <property type="project" value="InterPro"/>
</dbReference>
<dbReference type="InterPro" id="IPR050639">
    <property type="entry name" value="SSR_resolvase"/>
</dbReference>
<dbReference type="Pfam" id="PF07508">
    <property type="entry name" value="Recombinase"/>
    <property type="match status" value="1"/>
</dbReference>
<dbReference type="PROSITE" id="PS51736">
    <property type="entry name" value="RECOMBINASES_3"/>
    <property type="match status" value="1"/>
</dbReference>
<dbReference type="Pfam" id="PF13408">
    <property type="entry name" value="Zn_ribbon_recom"/>
    <property type="match status" value="1"/>
</dbReference>